<feature type="signal peptide" evidence="1">
    <location>
        <begin position="1"/>
        <end position="19"/>
    </location>
</feature>
<dbReference type="Proteomes" id="UP000799753">
    <property type="component" value="Unassembled WGS sequence"/>
</dbReference>
<dbReference type="PANTHER" id="PTHR36848:SF2">
    <property type="entry name" value="SECRETED PROTEIN"/>
    <property type="match status" value="1"/>
</dbReference>
<dbReference type="OrthoDB" id="2588159at2759"/>
<protein>
    <recommendedName>
        <fullName evidence="4">Secreted protein</fullName>
    </recommendedName>
</protein>
<proteinExistence type="predicted"/>
<sequence length="999" mass="109754">MHPVGIFSVVPLCFAFAQCQTISSEFMDPPAKYRPKFRYWLPDASVPSTAVTKDIQAAQAAGIGGLEILPFYFYGFSNGASSVAIGTIQNFTSVPDLPDWSKYGFGNPAFVDVFKDSLSAARDAGITLDYALGANQGQGVPSETGTVGLAVQLLLGNATVEAGEGFAGKIPEPGVVPDVLASGMGFMHPINFWNTPNLTAVIAYEVLKSDFDNTTGSSTVFLEEGSFVDLTAFVQNDSSLQWTPPDSSKAWRIFSIWEAYTNQRSCDGGLNATDILGNGSWIVDHFSKAGASRTTDFWDQYIISDSGIADLLRTVGKYVWEDSMEILSTLYWTPGLLARFNETMGYDLLPYVPTLFSPSNSWNGLLPTYTEVYVLGNDASPANNARQLDYRKVLNDGYQDYVSHFQNWSHSIGMQYSTQPAYNLPLDMLDDIPLIDAPEGESLGFKQIVDAYRQLGGPAHLYNKSVVSTELGAVQVPPYSLRVPDLLRQTKQSFAGGFTMNVLHGYAYSGTYPNTTWPGYSTFWFEFTEMWNQHQPAWQHMKDSLDYVGRNQWVLQQGSPKVDLAFYLYAGPWTPETKYNSTNLLGLGYQYDYLNSENLVSDQAFVQQGKLGIPEYKAVILNNQTVITVDAVDALTKFASNGLPVIIVGPIPNQTYPATSINKGSLNSAIGRLLSESNVYRVDSVDVLPRFLKEANVQPSVSLNCSTESVTSVWRASEGVDYIYIFNDYASGSDCTAEIAASSVTPNVYNAWTGRQSPLVQYSRTNSSLSIPLTFKSNETIILALQHAPPDGCSFTQTTGVHHASGRMTTFNASLPAPDNLNTWDLVIEDWHSAPDRYSVQTEITNHTFINTTLIPWAQLDASLVNVSGVGHYTTTFIVPTLSSPSSPTSDSPSLTGILTLPLIQNTARVYLDGQLLDPIDPVNPVLMLQDLESGKQYDLRIDVTTTLFNRVKSEAHNIWVVGQVASVHQPEYQTLPYEMYGLFGDVSLEWGVIVDVAC</sequence>
<feature type="chain" id="PRO_5025550756" description="Secreted protein" evidence="1">
    <location>
        <begin position="20"/>
        <end position="999"/>
    </location>
</feature>
<reference evidence="2" key="1">
    <citation type="journal article" date="2020" name="Stud. Mycol.">
        <title>101 Dothideomycetes genomes: a test case for predicting lifestyles and emergence of pathogens.</title>
        <authorList>
            <person name="Haridas S."/>
            <person name="Albert R."/>
            <person name="Binder M."/>
            <person name="Bloem J."/>
            <person name="Labutti K."/>
            <person name="Salamov A."/>
            <person name="Andreopoulos B."/>
            <person name="Baker S."/>
            <person name="Barry K."/>
            <person name="Bills G."/>
            <person name="Bluhm B."/>
            <person name="Cannon C."/>
            <person name="Castanera R."/>
            <person name="Culley D."/>
            <person name="Daum C."/>
            <person name="Ezra D."/>
            <person name="Gonzalez J."/>
            <person name="Henrissat B."/>
            <person name="Kuo A."/>
            <person name="Liang C."/>
            <person name="Lipzen A."/>
            <person name="Lutzoni F."/>
            <person name="Magnuson J."/>
            <person name="Mondo S."/>
            <person name="Nolan M."/>
            <person name="Ohm R."/>
            <person name="Pangilinan J."/>
            <person name="Park H.-J."/>
            <person name="Ramirez L."/>
            <person name="Alfaro M."/>
            <person name="Sun H."/>
            <person name="Tritt A."/>
            <person name="Yoshinaga Y."/>
            <person name="Zwiers L.-H."/>
            <person name="Turgeon B."/>
            <person name="Goodwin S."/>
            <person name="Spatafora J."/>
            <person name="Crous P."/>
            <person name="Grigoriev I."/>
        </authorList>
    </citation>
    <scope>NUCLEOTIDE SEQUENCE</scope>
    <source>
        <strain evidence="2">CBS 473.64</strain>
    </source>
</reference>
<evidence type="ECO:0000256" key="1">
    <source>
        <dbReference type="SAM" id="SignalP"/>
    </source>
</evidence>
<accession>A0A6A6SB63</accession>
<dbReference type="Pfam" id="PF17132">
    <property type="entry name" value="Glyco_hydro_106"/>
    <property type="match status" value="1"/>
</dbReference>
<dbReference type="PANTHER" id="PTHR36848">
    <property type="entry name" value="DNA-BINDING PROTEIN (PUTATIVE SECRETED PROTEIN)-RELATED"/>
    <property type="match status" value="1"/>
</dbReference>
<keyword evidence="3" id="KW-1185">Reference proteome</keyword>
<evidence type="ECO:0000313" key="3">
    <source>
        <dbReference type="Proteomes" id="UP000799753"/>
    </source>
</evidence>
<dbReference type="AlphaFoldDB" id="A0A6A6SB63"/>
<name>A0A6A6SB63_9PLEO</name>
<evidence type="ECO:0008006" key="4">
    <source>
        <dbReference type="Google" id="ProtNLM"/>
    </source>
</evidence>
<dbReference type="InterPro" id="IPR053161">
    <property type="entry name" value="Ulvan_degrading_GH"/>
</dbReference>
<evidence type="ECO:0000313" key="2">
    <source>
        <dbReference type="EMBL" id="KAF2643404.1"/>
    </source>
</evidence>
<gene>
    <name evidence="2" type="ORF">P280DRAFT_394111</name>
</gene>
<organism evidence="2 3">
    <name type="scientific">Massarina eburnea CBS 473.64</name>
    <dbReference type="NCBI Taxonomy" id="1395130"/>
    <lineage>
        <taxon>Eukaryota</taxon>
        <taxon>Fungi</taxon>
        <taxon>Dikarya</taxon>
        <taxon>Ascomycota</taxon>
        <taxon>Pezizomycotina</taxon>
        <taxon>Dothideomycetes</taxon>
        <taxon>Pleosporomycetidae</taxon>
        <taxon>Pleosporales</taxon>
        <taxon>Massarineae</taxon>
        <taxon>Massarinaceae</taxon>
        <taxon>Massarina</taxon>
    </lineage>
</organism>
<dbReference type="EMBL" id="MU006780">
    <property type="protein sequence ID" value="KAF2643404.1"/>
    <property type="molecule type" value="Genomic_DNA"/>
</dbReference>
<keyword evidence="1" id="KW-0732">Signal</keyword>